<dbReference type="Proteomes" id="UP000785625">
    <property type="component" value="Unassembled WGS sequence"/>
</dbReference>
<evidence type="ECO:0000256" key="1">
    <source>
        <dbReference type="SAM" id="MobiDB-lite"/>
    </source>
</evidence>
<dbReference type="Gene3D" id="2.170.120.40">
    <property type="entry name" value="YbbR-like domain"/>
    <property type="match status" value="1"/>
</dbReference>
<evidence type="ECO:0000313" key="2">
    <source>
        <dbReference type="EMBL" id="MBM6940994.1"/>
    </source>
</evidence>
<dbReference type="PANTHER" id="PTHR37804">
    <property type="entry name" value="CDAA REGULATORY PROTEIN CDAR"/>
    <property type="match status" value="1"/>
</dbReference>
<evidence type="ECO:0008006" key="4">
    <source>
        <dbReference type="Google" id="ProtNLM"/>
    </source>
</evidence>
<dbReference type="Pfam" id="PF07949">
    <property type="entry name" value="YbbR"/>
    <property type="match status" value="2"/>
</dbReference>
<dbReference type="EMBL" id="JACJKU010000054">
    <property type="protein sequence ID" value="MBM6940994.1"/>
    <property type="molecule type" value="Genomic_DNA"/>
</dbReference>
<dbReference type="Gene3D" id="2.170.120.30">
    <property type="match status" value="1"/>
</dbReference>
<protein>
    <recommendedName>
        <fullName evidence="4">YbbR-like protein</fullName>
    </recommendedName>
</protein>
<comment type="caution">
    <text evidence="2">The sequence shown here is derived from an EMBL/GenBank/DDBJ whole genome shotgun (WGS) entry which is preliminary data.</text>
</comment>
<gene>
    <name evidence="2" type="ORF">H5975_05835</name>
</gene>
<evidence type="ECO:0000313" key="3">
    <source>
        <dbReference type="Proteomes" id="UP000785625"/>
    </source>
</evidence>
<organism evidence="2 3">
    <name type="scientific">Limosilactobacillus coleohominis</name>
    <dbReference type="NCBI Taxonomy" id="181675"/>
    <lineage>
        <taxon>Bacteria</taxon>
        <taxon>Bacillati</taxon>
        <taxon>Bacillota</taxon>
        <taxon>Bacilli</taxon>
        <taxon>Lactobacillales</taxon>
        <taxon>Lactobacillaceae</taxon>
        <taxon>Limosilactobacillus</taxon>
    </lineage>
</organism>
<feature type="region of interest" description="Disordered" evidence="1">
    <location>
        <begin position="220"/>
        <end position="265"/>
    </location>
</feature>
<name>A0ABS2H0U9_9LACO</name>
<dbReference type="InterPro" id="IPR053154">
    <property type="entry name" value="c-di-AMP_regulator"/>
</dbReference>
<sequence>MRIASLILAIFLFLYVNSDKNGFLRQTTRGSDSGSALMSNKTMTVRTPLELKMNSQKYVVTGYPQYVKVKISGPSAMVTTVSNTQNFKVYADLTKLGIGEHTVTLKESGLNSELRSKITPQKITVNIQPRSTITAPVEVRLNAKTVNGNYHVGTPKPSMKTVQISGAKNQVKKVAKVIAYVDIPKDASSNINRQVTLQAVDKKGRAVNVVVMPSSINVEVPITKQGDDDQISSSSSSDSESSNAKVDSSSIESSNSSNSSSSSSH</sequence>
<feature type="compositionally biased region" description="Low complexity" evidence="1">
    <location>
        <begin position="231"/>
        <end position="265"/>
    </location>
</feature>
<accession>A0ABS2H0U9</accession>
<reference evidence="2 3" key="1">
    <citation type="journal article" date="2021" name="Sci. Rep.">
        <title>The distribution of antibiotic resistance genes in chicken gut microbiota commensals.</title>
        <authorList>
            <person name="Juricova H."/>
            <person name="Matiasovicova J."/>
            <person name="Kubasova T."/>
            <person name="Cejkova D."/>
            <person name="Rychlik I."/>
        </authorList>
    </citation>
    <scope>NUCLEOTIDE SEQUENCE [LARGE SCALE GENOMIC DNA]</scope>
    <source>
        <strain evidence="2 3">An574</strain>
    </source>
</reference>
<dbReference type="InterPro" id="IPR012505">
    <property type="entry name" value="YbbR"/>
</dbReference>
<dbReference type="PANTHER" id="PTHR37804:SF1">
    <property type="entry name" value="CDAA REGULATORY PROTEIN CDAR"/>
    <property type="match status" value="1"/>
</dbReference>
<keyword evidence="3" id="KW-1185">Reference proteome</keyword>
<proteinExistence type="predicted"/>